<keyword evidence="2" id="KW-0548">Nucleotidyltransferase</keyword>
<feature type="domain" description="Reverse transcriptase" evidence="1">
    <location>
        <begin position="1"/>
        <end position="203"/>
    </location>
</feature>
<protein>
    <submittedName>
        <fullName evidence="2">Putative RNA-directed DNA polymerase from mobile element jockey-like</fullName>
    </submittedName>
</protein>
<dbReference type="Proteomes" id="UP000230750">
    <property type="component" value="Unassembled WGS sequence"/>
</dbReference>
<dbReference type="PANTHER" id="PTHR33332">
    <property type="entry name" value="REVERSE TRANSCRIPTASE DOMAIN-CONTAINING PROTEIN"/>
    <property type="match status" value="1"/>
</dbReference>
<proteinExistence type="predicted"/>
<dbReference type="OrthoDB" id="6129079at2759"/>
<comment type="caution">
    <text evidence="2">The sequence shown here is derived from an EMBL/GenBank/DDBJ whole genome shotgun (WGS) entry which is preliminary data.</text>
</comment>
<evidence type="ECO:0000313" key="3">
    <source>
        <dbReference type="Proteomes" id="UP000230750"/>
    </source>
</evidence>
<keyword evidence="2" id="KW-0808">Transferase</keyword>
<evidence type="ECO:0000259" key="1">
    <source>
        <dbReference type="PROSITE" id="PS50878"/>
    </source>
</evidence>
<keyword evidence="2" id="KW-0695">RNA-directed DNA polymerase</keyword>
<dbReference type="SUPFAM" id="SSF56672">
    <property type="entry name" value="DNA/RNA polymerases"/>
    <property type="match status" value="1"/>
</dbReference>
<dbReference type="GO" id="GO:0003964">
    <property type="term" value="F:RNA-directed DNA polymerase activity"/>
    <property type="evidence" value="ECO:0007669"/>
    <property type="project" value="UniProtKB-KW"/>
</dbReference>
<dbReference type="EMBL" id="MRZV01001839">
    <property type="protein sequence ID" value="PIK35683.1"/>
    <property type="molecule type" value="Genomic_DNA"/>
</dbReference>
<dbReference type="Pfam" id="PF00078">
    <property type="entry name" value="RVT_1"/>
    <property type="match status" value="1"/>
</dbReference>
<evidence type="ECO:0000313" key="2">
    <source>
        <dbReference type="EMBL" id="PIK35683.1"/>
    </source>
</evidence>
<dbReference type="PROSITE" id="PS50878">
    <property type="entry name" value="RT_POL"/>
    <property type="match status" value="1"/>
</dbReference>
<accession>A0A2G8JIW4</accession>
<dbReference type="AlphaFoldDB" id="A0A2G8JIW4"/>
<reference evidence="2 3" key="1">
    <citation type="journal article" date="2017" name="PLoS Biol.">
        <title>The sea cucumber genome provides insights into morphological evolution and visceral regeneration.</title>
        <authorList>
            <person name="Zhang X."/>
            <person name="Sun L."/>
            <person name="Yuan J."/>
            <person name="Sun Y."/>
            <person name="Gao Y."/>
            <person name="Zhang L."/>
            <person name="Li S."/>
            <person name="Dai H."/>
            <person name="Hamel J.F."/>
            <person name="Liu C."/>
            <person name="Yu Y."/>
            <person name="Liu S."/>
            <person name="Lin W."/>
            <person name="Guo K."/>
            <person name="Jin S."/>
            <person name="Xu P."/>
            <person name="Storey K.B."/>
            <person name="Huan P."/>
            <person name="Zhang T."/>
            <person name="Zhou Y."/>
            <person name="Zhang J."/>
            <person name="Lin C."/>
            <person name="Li X."/>
            <person name="Xing L."/>
            <person name="Huo D."/>
            <person name="Sun M."/>
            <person name="Wang L."/>
            <person name="Mercier A."/>
            <person name="Li F."/>
            <person name="Yang H."/>
            <person name="Xiang J."/>
        </authorList>
    </citation>
    <scope>NUCLEOTIDE SEQUENCE [LARGE SCALE GENOMIC DNA]</scope>
    <source>
        <strain evidence="2">Shaxun</strain>
        <tissue evidence="2">Muscle</tissue>
    </source>
</reference>
<sequence length="203" mass="23203">MDDNELQEKYQSAYTKLHSTETALIKVQSDIMHNIDDGKAVTLVLLDISAAFDTIDHSILLNRLRKMYGITGNALKWMTSYHQNRRQSVIIDNIKSAPLLLKYGVPQGSVLGPKLYTMYTKPLGDLIRQHGLDYHVYADDTQIYLSFKPLDSPDAIIPLHILETCPEDVRKWMADNMLKLNDDKTDVIFFHSKHPPSFIENGQ</sequence>
<name>A0A2G8JIW4_STIJA</name>
<dbReference type="InterPro" id="IPR043502">
    <property type="entry name" value="DNA/RNA_pol_sf"/>
</dbReference>
<keyword evidence="3" id="KW-1185">Reference proteome</keyword>
<organism evidence="2 3">
    <name type="scientific">Stichopus japonicus</name>
    <name type="common">Sea cucumber</name>
    <dbReference type="NCBI Taxonomy" id="307972"/>
    <lineage>
        <taxon>Eukaryota</taxon>
        <taxon>Metazoa</taxon>
        <taxon>Echinodermata</taxon>
        <taxon>Eleutherozoa</taxon>
        <taxon>Echinozoa</taxon>
        <taxon>Holothuroidea</taxon>
        <taxon>Aspidochirotacea</taxon>
        <taxon>Aspidochirotida</taxon>
        <taxon>Stichopodidae</taxon>
        <taxon>Apostichopus</taxon>
    </lineage>
</organism>
<dbReference type="STRING" id="307972.A0A2G8JIW4"/>
<gene>
    <name evidence="2" type="ORF">BSL78_27492</name>
</gene>
<dbReference type="InterPro" id="IPR000477">
    <property type="entry name" value="RT_dom"/>
</dbReference>